<accession>A0A1C3RDA3</accession>
<comment type="function">
    <text evidence="2">Decarboxylates L-threonine-O-3-phosphate to yield (R)-1-amino-2-propanol O-2-phosphate, the precursor for the linkage between the nucleotide loop and the corrin ring in cobalamin.</text>
</comment>
<dbReference type="InterPro" id="IPR015424">
    <property type="entry name" value="PyrdxlP-dep_Trfase"/>
</dbReference>
<dbReference type="NCBIfam" id="TIGR01140">
    <property type="entry name" value="L_thr_O3P_dcar"/>
    <property type="match status" value="1"/>
</dbReference>
<comment type="cofactor">
    <cofactor evidence="1">
        <name>pyridoxal 5'-phosphate</name>
        <dbReference type="ChEBI" id="CHEBI:597326"/>
    </cofactor>
</comment>
<evidence type="ECO:0000259" key="10">
    <source>
        <dbReference type="Pfam" id="PF00155"/>
    </source>
</evidence>
<sequence>MAVFHGGNLAAAAQRFSVPQEKWVDLSTGINPHPYPIPPLEQDHWGRLPDQKLLQDLKEAAAFYYGVDDPEKVIPVSGTQTLLQILPHLFEKPKKVRIIGPTYKEHAYCWSLAGHDVMEVEDVYDAADEADILIIVNPNNPTGDVYEPDFLLELAAKQHAKGGYLIVDGAFLDCRPSLDISSHAGTDGLIILRSFGKFFGLAGIRLGFVLAGGKLADRLRDGIGPWAVNGPAMEIGKRAFRDVAWIKQTRADLIKATQRLDEILGSASIDVVGGTSLFRYCHHPKAPHIFEGLGKQGVLVRPFEDRAQYLRIGLPGPEKHWAILQESLKELDL</sequence>
<keyword evidence="6" id="KW-0663">Pyridoxal phosphate</keyword>
<comment type="catalytic activity">
    <reaction evidence="9">
        <text>O-phospho-L-threonine + H(+) = (R)-1-aminopropan-2-yl phosphate + CO2</text>
        <dbReference type="Rhea" id="RHEA:11492"/>
        <dbReference type="ChEBI" id="CHEBI:15378"/>
        <dbReference type="ChEBI" id="CHEBI:16526"/>
        <dbReference type="ChEBI" id="CHEBI:58563"/>
        <dbReference type="ChEBI" id="CHEBI:58675"/>
        <dbReference type="EC" id="4.1.1.81"/>
    </reaction>
</comment>
<dbReference type="RefSeq" id="WP_165602597.1">
    <property type="nucleotide sequence ID" value="NZ_FLYE01000001.1"/>
</dbReference>
<evidence type="ECO:0000256" key="5">
    <source>
        <dbReference type="ARBA" id="ARBA00022573"/>
    </source>
</evidence>
<dbReference type="GO" id="GO:0048472">
    <property type="term" value="F:threonine-phosphate decarboxylase activity"/>
    <property type="evidence" value="ECO:0007669"/>
    <property type="project" value="UniProtKB-EC"/>
</dbReference>
<keyword evidence="5" id="KW-0169">Cobalamin biosynthesis</keyword>
<reference evidence="11 12" key="1">
    <citation type="submission" date="2016-07" db="EMBL/GenBank/DDBJ databases">
        <authorList>
            <person name="Lefevre C.T."/>
        </authorList>
    </citation>
    <scope>NUCLEOTIDE SEQUENCE [LARGE SCALE GENOMIC DNA]</scope>
    <source>
        <strain evidence="11">PR1</strain>
    </source>
</reference>
<dbReference type="EC" id="4.1.1.81" evidence="4"/>
<protein>
    <recommendedName>
        <fullName evidence="4">threonine-phosphate decarboxylase</fullName>
        <ecNumber evidence="4">4.1.1.81</ecNumber>
    </recommendedName>
    <alternativeName>
        <fullName evidence="8">L-threonine-O-3-phosphate decarboxylase</fullName>
    </alternativeName>
</protein>
<evidence type="ECO:0000256" key="7">
    <source>
        <dbReference type="ARBA" id="ARBA00023239"/>
    </source>
</evidence>
<dbReference type="UniPathway" id="UPA00148"/>
<evidence type="ECO:0000256" key="9">
    <source>
        <dbReference type="ARBA" id="ARBA00048531"/>
    </source>
</evidence>
<gene>
    <name evidence="11" type="primary">cobC</name>
    <name evidence="11" type="ORF">MTBPR1_10475</name>
</gene>
<dbReference type="SUPFAM" id="SSF53383">
    <property type="entry name" value="PLP-dependent transferases"/>
    <property type="match status" value="1"/>
</dbReference>
<comment type="pathway">
    <text evidence="3">Cofactor biosynthesis; adenosylcobalamin biosynthesis.</text>
</comment>
<evidence type="ECO:0000256" key="4">
    <source>
        <dbReference type="ARBA" id="ARBA00012285"/>
    </source>
</evidence>
<proteinExistence type="predicted"/>
<evidence type="ECO:0000313" key="12">
    <source>
        <dbReference type="Proteomes" id="UP000231658"/>
    </source>
</evidence>
<evidence type="ECO:0000256" key="6">
    <source>
        <dbReference type="ARBA" id="ARBA00022898"/>
    </source>
</evidence>
<dbReference type="CDD" id="cd00609">
    <property type="entry name" value="AAT_like"/>
    <property type="match status" value="1"/>
</dbReference>
<evidence type="ECO:0000256" key="2">
    <source>
        <dbReference type="ARBA" id="ARBA00003444"/>
    </source>
</evidence>
<dbReference type="Proteomes" id="UP000231658">
    <property type="component" value="Unassembled WGS sequence"/>
</dbReference>
<dbReference type="InterPro" id="IPR004838">
    <property type="entry name" value="NHTrfase_class1_PyrdxlP-BS"/>
</dbReference>
<dbReference type="PANTHER" id="PTHR42885">
    <property type="entry name" value="HISTIDINOL-PHOSPHATE AMINOTRANSFERASE-RELATED"/>
    <property type="match status" value="1"/>
</dbReference>
<feature type="domain" description="Aminotransferase class I/classII large" evidence="10">
    <location>
        <begin position="40"/>
        <end position="314"/>
    </location>
</feature>
<evidence type="ECO:0000256" key="8">
    <source>
        <dbReference type="ARBA" id="ARBA00029996"/>
    </source>
</evidence>
<dbReference type="PANTHER" id="PTHR42885:SF1">
    <property type="entry name" value="THREONINE-PHOSPHATE DECARBOXYLASE"/>
    <property type="match status" value="1"/>
</dbReference>
<dbReference type="Gene3D" id="3.40.640.10">
    <property type="entry name" value="Type I PLP-dependent aspartate aminotransferase-like (Major domain)"/>
    <property type="match status" value="1"/>
</dbReference>
<dbReference type="STRING" id="1867952.MTBPR1_10475"/>
<keyword evidence="12" id="KW-1185">Reference proteome</keyword>
<name>A0A1C3RDA3_9PROT</name>
<dbReference type="GO" id="GO:0030170">
    <property type="term" value="F:pyridoxal phosphate binding"/>
    <property type="evidence" value="ECO:0007669"/>
    <property type="project" value="InterPro"/>
</dbReference>
<dbReference type="EMBL" id="FLYE01000001">
    <property type="protein sequence ID" value="SCA55228.1"/>
    <property type="molecule type" value="Genomic_DNA"/>
</dbReference>
<dbReference type="InterPro" id="IPR005860">
    <property type="entry name" value="CobD"/>
</dbReference>
<dbReference type="Pfam" id="PF00155">
    <property type="entry name" value="Aminotran_1_2"/>
    <property type="match status" value="1"/>
</dbReference>
<dbReference type="PROSITE" id="PS00105">
    <property type="entry name" value="AA_TRANSFER_CLASS_1"/>
    <property type="match status" value="1"/>
</dbReference>
<evidence type="ECO:0000256" key="1">
    <source>
        <dbReference type="ARBA" id="ARBA00001933"/>
    </source>
</evidence>
<dbReference type="GO" id="GO:0009236">
    <property type="term" value="P:cobalamin biosynthetic process"/>
    <property type="evidence" value="ECO:0007669"/>
    <property type="project" value="UniProtKB-UniPathway"/>
</dbReference>
<dbReference type="InterPro" id="IPR004839">
    <property type="entry name" value="Aminotransferase_I/II_large"/>
</dbReference>
<evidence type="ECO:0000256" key="3">
    <source>
        <dbReference type="ARBA" id="ARBA00004953"/>
    </source>
</evidence>
<organism evidence="11 12">
    <name type="scientific">Candidatus Terasakiella magnetica</name>
    <dbReference type="NCBI Taxonomy" id="1867952"/>
    <lineage>
        <taxon>Bacteria</taxon>
        <taxon>Pseudomonadati</taxon>
        <taxon>Pseudomonadota</taxon>
        <taxon>Alphaproteobacteria</taxon>
        <taxon>Rhodospirillales</taxon>
        <taxon>Terasakiellaceae</taxon>
        <taxon>Terasakiella</taxon>
    </lineage>
</organism>
<keyword evidence="7 11" id="KW-0456">Lyase</keyword>
<dbReference type="InterPro" id="IPR015422">
    <property type="entry name" value="PyrdxlP-dep_Trfase_small"/>
</dbReference>
<evidence type="ECO:0000313" key="11">
    <source>
        <dbReference type="EMBL" id="SCA55228.1"/>
    </source>
</evidence>
<dbReference type="AlphaFoldDB" id="A0A1C3RDA3"/>
<dbReference type="Gene3D" id="3.90.1150.10">
    <property type="entry name" value="Aspartate Aminotransferase, domain 1"/>
    <property type="match status" value="1"/>
</dbReference>
<dbReference type="InterPro" id="IPR015421">
    <property type="entry name" value="PyrdxlP-dep_Trfase_major"/>
</dbReference>